<dbReference type="EMBL" id="JBHUDJ010000002">
    <property type="protein sequence ID" value="MFD1586542.1"/>
    <property type="molecule type" value="Genomic_DNA"/>
</dbReference>
<protein>
    <submittedName>
        <fullName evidence="2">Uncharacterized protein</fullName>
    </submittedName>
</protein>
<keyword evidence="1" id="KW-1133">Transmembrane helix</keyword>
<feature type="transmembrane region" description="Helical" evidence="1">
    <location>
        <begin position="45"/>
        <end position="61"/>
    </location>
</feature>
<evidence type="ECO:0000256" key="1">
    <source>
        <dbReference type="SAM" id="Phobius"/>
    </source>
</evidence>
<comment type="caution">
    <text evidence="2">The sequence shown here is derived from an EMBL/GenBank/DDBJ whole genome shotgun (WGS) entry which is preliminary data.</text>
</comment>
<feature type="transmembrane region" description="Helical" evidence="1">
    <location>
        <begin position="12"/>
        <end position="33"/>
    </location>
</feature>
<dbReference type="RefSeq" id="WP_247379495.1">
    <property type="nucleotide sequence ID" value="NZ_JALLGV010000007.1"/>
</dbReference>
<proteinExistence type="predicted"/>
<dbReference type="Proteomes" id="UP001597119">
    <property type="component" value="Unassembled WGS sequence"/>
</dbReference>
<organism evidence="2 3">
    <name type="scientific">Halorientalis brevis</name>
    <dbReference type="NCBI Taxonomy" id="1126241"/>
    <lineage>
        <taxon>Archaea</taxon>
        <taxon>Methanobacteriati</taxon>
        <taxon>Methanobacteriota</taxon>
        <taxon>Stenosarchaea group</taxon>
        <taxon>Halobacteria</taxon>
        <taxon>Halobacteriales</taxon>
        <taxon>Haloarculaceae</taxon>
        <taxon>Halorientalis</taxon>
    </lineage>
</organism>
<dbReference type="AlphaFoldDB" id="A0ABD6CBC4"/>
<keyword evidence="1" id="KW-0812">Transmembrane</keyword>
<reference evidence="2 3" key="1">
    <citation type="journal article" date="2019" name="Int. J. Syst. Evol. Microbiol.">
        <title>The Global Catalogue of Microorganisms (GCM) 10K type strain sequencing project: providing services to taxonomists for standard genome sequencing and annotation.</title>
        <authorList>
            <consortium name="The Broad Institute Genomics Platform"/>
            <consortium name="The Broad Institute Genome Sequencing Center for Infectious Disease"/>
            <person name="Wu L."/>
            <person name="Ma J."/>
        </authorList>
    </citation>
    <scope>NUCLEOTIDE SEQUENCE [LARGE SCALE GENOMIC DNA]</scope>
    <source>
        <strain evidence="2 3">CGMCC 1.12125</strain>
    </source>
</reference>
<keyword evidence="1" id="KW-0472">Membrane</keyword>
<sequence>MDASRLRLAKGAAVSLGSFVLFGVVTGLIPNPIYVRMVPSRPVDYLFLVLTAGLLGVYVAQRPPVEDRSDDRLATLGTVGGFLAFGCPICNAFLLALFSSSALMTYFDPLRPLLGAVAVVLLGGLVYARYTRACETCQPDAPAESAGENHG</sequence>
<accession>A0ABD6CBC4</accession>
<evidence type="ECO:0000313" key="2">
    <source>
        <dbReference type="EMBL" id="MFD1586542.1"/>
    </source>
</evidence>
<evidence type="ECO:0000313" key="3">
    <source>
        <dbReference type="Proteomes" id="UP001597119"/>
    </source>
</evidence>
<gene>
    <name evidence="2" type="ORF">ACFR9U_06080</name>
</gene>
<feature type="transmembrane region" description="Helical" evidence="1">
    <location>
        <begin position="73"/>
        <end position="98"/>
    </location>
</feature>
<name>A0ABD6CBC4_9EURY</name>
<feature type="transmembrane region" description="Helical" evidence="1">
    <location>
        <begin position="110"/>
        <end position="128"/>
    </location>
</feature>
<keyword evidence="3" id="KW-1185">Reference proteome</keyword>